<organism evidence="3 4">
    <name type="scientific">Periconia digitata</name>
    <dbReference type="NCBI Taxonomy" id="1303443"/>
    <lineage>
        <taxon>Eukaryota</taxon>
        <taxon>Fungi</taxon>
        <taxon>Dikarya</taxon>
        <taxon>Ascomycota</taxon>
        <taxon>Pezizomycotina</taxon>
        <taxon>Dothideomycetes</taxon>
        <taxon>Pleosporomycetidae</taxon>
        <taxon>Pleosporales</taxon>
        <taxon>Massarineae</taxon>
        <taxon>Periconiaceae</taxon>
        <taxon>Periconia</taxon>
    </lineage>
</organism>
<evidence type="ECO:0000313" key="3">
    <source>
        <dbReference type="EMBL" id="CAI6323383.1"/>
    </source>
</evidence>
<protein>
    <submittedName>
        <fullName evidence="3">Uncharacterized protein</fullName>
    </submittedName>
</protein>
<gene>
    <name evidence="3" type="ORF">PDIGIT_LOCUS3689</name>
</gene>
<feature type="region of interest" description="Disordered" evidence="1">
    <location>
        <begin position="344"/>
        <end position="421"/>
    </location>
</feature>
<evidence type="ECO:0000313" key="4">
    <source>
        <dbReference type="Proteomes" id="UP001152607"/>
    </source>
</evidence>
<feature type="compositionally biased region" description="Pro residues" evidence="1">
    <location>
        <begin position="390"/>
        <end position="400"/>
    </location>
</feature>
<feature type="transmembrane region" description="Helical" evidence="2">
    <location>
        <begin position="32"/>
        <end position="50"/>
    </location>
</feature>
<accession>A0A9W4U745</accession>
<dbReference type="EMBL" id="CAOQHR010000002">
    <property type="protein sequence ID" value="CAI6323383.1"/>
    <property type="molecule type" value="Genomic_DNA"/>
</dbReference>
<feature type="transmembrane region" description="Helical" evidence="2">
    <location>
        <begin position="86"/>
        <end position="105"/>
    </location>
</feature>
<keyword evidence="2" id="KW-0472">Membrane</keyword>
<feature type="transmembrane region" description="Helical" evidence="2">
    <location>
        <begin position="196"/>
        <end position="219"/>
    </location>
</feature>
<feature type="compositionally biased region" description="Polar residues" evidence="1">
    <location>
        <begin position="358"/>
        <end position="373"/>
    </location>
</feature>
<dbReference type="OrthoDB" id="5420247at2759"/>
<keyword evidence="2" id="KW-0812">Transmembrane</keyword>
<sequence length="421" mass="47590">MAPLELMHQLAKRDDDGPRKATMSRPDLTLEAWAQGFNVGSLIILILIVFCNYRGGIWLHKLILLELVLALWHGTFIFFSDPSYGWYLSVTATLLFISYQIHNVVSWLKIRPFLPRWGSILFISSLMFVQPFWVVEAWSNFEYFNHLGSKANIRIRPWEALLRDPWWIFTTIWLIRAIQKSYQFTLKALVKLNRRFGVLLASMFLSIIFLVTDIAVSAARVTASSGINPFWRFALVFKCASDVIFLDDFKTVLDEIVAHRFGGMTGGSRHRAQMSQNRSVNNHSNLASQLRSGHHPNLDHFPGASGPADKGKIPPQDRETGFETLVSSGAPKRPSVVRWLDPFKHRHDRNKPKPATAQDDNQIQHTTEMSTRSEVWDETMGSPSGQQPRVAPPPPPPPPAVLASRTAQGTKTASPRASRMA</sequence>
<keyword evidence="4" id="KW-1185">Reference proteome</keyword>
<proteinExistence type="predicted"/>
<name>A0A9W4U745_9PLEO</name>
<feature type="compositionally biased region" description="Basic and acidic residues" evidence="1">
    <location>
        <begin position="309"/>
        <end position="319"/>
    </location>
</feature>
<feature type="transmembrane region" description="Helical" evidence="2">
    <location>
        <begin position="62"/>
        <end position="80"/>
    </location>
</feature>
<dbReference type="PANTHER" id="PTHR42029">
    <property type="entry name" value="AN04G07800"/>
    <property type="match status" value="1"/>
</dbReference>
<evidence type="ECO:0000256" key="2">
    <source>
        <dbReference type="SAM" id="Phobius"/>
    </source>
</evidence>
<comment type="caution">
    <text evidence="3">The sequence shown here is derived from an EMBL/GenBank/DDBJ whole genome shotgun (WGS) entry which is preliminary data.</text>
</comment>
<dbReference type="AlphaFoldDB" id="A0A9W4U745"/>
<feature type="compositionally biased region" description="Polar residues" evidence="1">
    <location>
        <begin position="405"/>
        <end position="415"/>
    </location>
</feature>
<evidence type="ECO:0000256" key="1">
    <source>
        <dbReference type="SAM" id="MobiDB-lite"/>
    </source>
</evidence>
<keyword evidence="2" id="KW-1133">Transmembrane helix</keyword>
<feature type="transmembrane region" description="Helical" evidence="2">
    <location>
        <begin position="117"/>
        <end position="135"/>
    </location>
</feature>
<reference evidence="3" key="1">
    <citation type="submission" date="2023-01" db="EMBL/GenBank/DDBJ databases">
        <authorList>
            <person name="Van Ghelder C."/>
            <person name="Rancurel C."/>
        </authorList>
    </citation>
    <scope>NUCLEOTIDE SEQUENCE</scope>
    <source>
        <strain evidence="3">CNCM I-4278</strain>
    </source>
</reference>
<dbReference type="Proteomes" id="UP001152607">
    <property type="component" value="Unassembled WGS sequence"/>
</dbReference>
<feature type="region of interest" description="Disordered" evidence="1">
    <location>
        <begin position="287"/>
        <end position="319"/>
    </location>
</feature>
<dbReference type="PANTHER" id="PTHR42029:SF3">
    <property type="entry name" value="AN04G07800"/>
    <property type="match status" value="1"/>
</dbReference>